<evidence type="ECO:0000313" key="4">
    <source>
        <dbReference type="Proteomes" id="UP000283383"/>
    </source>
</evidence>
<dbReference type="PROSITE" id="PS00036">
    <property type="entry name" value="BZIP_BASIC"/>
    <property type="match status" value="1"/>
</dbReference>
<gene>
    <name evidence="3" type="ORF">GcM3_102002</name>
</gene>
<feature type="region of interest" description="Disordered" evidence="1">
    <location>
        <begin position="61"/>
        <end position="123"/>
    </location>
</feature>
<accession>A0A420IA34</accession>
<comment type="caution">
    <text evidence="3">The sequence shown here is derived from an EMBL/GenBank/DDBJ whole genome shotgun (WGS) entry which is preliminary data.</text>
</comment>
<evidence type="ECO:0000259" key="2">
    <source>
        <dbReference type="PROSITE" id="PS00036"/>
    </source>
</evidence>
<evidence type="ECO:0000256" key="1">
    <source>
        <dbReference type="SAM" id="MobiDB-lite"/>
    </source>
</evidence>
<dbReference type="Proteomes" id="UP000283383">
    <property type="component" value="Unassembled WGS sequence"/>
</dbReference>
<keyword evidence="4" id="KW-1185">Reference proteome</keyword>
<evidence type="ECO:0000313" key="3">
    <source>
        <dbReference type="EMBL" id="RKF71408.1"/>
    </source>
</evidence>
<protein>
    <recommendedName>
        <fullName evidence="2">BZIP domain-containing protein</fullName>
    </recommendedName>
</protein>
<dbReference type="AlphaFoldDB" id="A0A420IA34"/>
<proteinExistence type="predicted"/>
<dbReference type="EMBL" id="MCBQ01010288">
    <property type="protein sequence ID" value="RKF71408.1"/>
    <property type="molecule type" value="Genomic_DNA"/>
</dbReference>
<dbReference type="InterPro" id="IPR004827">
    <property type="entry name" value="bZIP"/>
</dbReference>
<feature type="region of interest" description="Disordered" evidence="1">
    <location>
        <begin position="244"/>
        <end position="283"/>
    </location>
</feature>
<feature type="domain" description="BZIP" evidence="2">
    <location>
        <begin position="123"/>
        <end position="138"/>
    </location>
</feature>
<feature type="compositionally biased region" description="Basic and acidic residues" evidence="1">
    <location>
        <begin position="71"/>
        <end position="82"/>
    </location>
</feature>
<reference evidence="3 4" key="1">
    <citation type="journal article" date="2018" name="BMC Genomics">
        <title>Comparative genome analyses reveal sequence features reflecting distinct modes of host-adaptation between dicot and monocot powdery mildew.</title>
        <authorList>
            <person name="Wu Y."/>
            <person name="Ma X."/>
            <person name="Pan Z."/>
            <person name="Kale S.D."/>
            <person name="Song Y."/>
            <person name="King H."/>
            <person name="Zhang Q."/>
            <person name="Presley C."/>
            <person name="Deng X."/>
            <person name="Wei C.I."/>
            <person name="Xiao S."/>
        </authorList>
    </citation>
    <scope>NUCLEOTIDE SEQUENCE [LARGE SCALE GENOMIC DNA]</scope>
    <source>
        <strain evidence="3">UMSG3</strain>
    </source>
</reference>
<sequence length="461" mass="52396">MEYLDTFYHASSELQQNLDPSRDAQSNTDFDWLNLTVSNCDSSQVRLEDFRKEATQPRVMELSLDSSFQRDQTKYGQADEKSAKRKGLPRLNTKDCGSVKRRRGPNKNQKVLTEEERKKKKAKALCRNAESARTCRGKRKQAEEKLKIQSTNIEREFQILCRTREALSQELFDLLELARSIKDPLIIQAIDQATVRLSLSMTQGRRMQEDLDVGLQHMPPDPLILSRRNSDSLILQSTPTIEHNSPDFLEFPSASSHQRDVENVNPERYSQPKPKNRANAESPRLRIDVPITTRILCKKESPPKNDSGVNTLCTPISIRRISLAQEDEGAITQHKLAHSPNSFTGDKASQEEFGHTQIMELLPHENTSFMGSQPNLEQKAWSYVFSPSPMPQFNEPPSTPFEGHFFMQPTPPSLHTPDINQQSFDFPFPHPLPDQGPLCLSNEDCVISDLETAIAQLVNFA</sequence>
<name>A0A420IA34_9PEZI</name>
<organism evidence="3 4">
    <name type="scientific">Golovinomyces cichoracearum</name>
    <dbReference type="NCBI Taxonomy" id="62708"/>
    <lineage>
        <taxon>Eukaryota</taxon>
        <taxon>Fungi</taxon>
        <taxon>Dikarya</taxon>
        <taxon>Ascomycota</taxon>
        <taxon>Pezizomycotina</taxon>
        <taxon>Leotiomycetes</taxon>
        <taxon>Erysiphales</taxon>
        <taxon>Erysiphaceae</taxon>
        <taxon>Golovinomyces</taxon>
    </lineage>
</organism>
<dbReference type="GO" id="GO:0003700">
    <property type="term" value="F:DNA-binding transcription factor activity"/>
    <property type="evidence" value="ECO:0007669"/>
    <property type="project" value="InterPro"/>
</dbReference>